<evidence type="ECO:0000313" key="3">
    <source>
        <dbReference type="Proteomes" id="UP001161408"/>
    </source>
</evidence>
<feature type="domain" description="GP-PDE" evidence="1">
    <location>
        <begin position="1"/>
        <end position="228"/>
    </location>
</feature>
<proteinExistence type="predicted"/>
<dbReference type="Proteomes" id="UP001161408">
    <property type="component" value="Unassembled WGS sequence"/>
</dbReference>
<accession>A0AA37S107</accession>
<name>A0AA37S107_9GAMM</name>
<dbReference type="InterPro" id="IPR030395">
    <property type="entry name" value="GP_PDE_dom"/>
</dbReference>
<sequence length="234" mass="26450">MKIFAHRGASTHFPENTQSAIIAALKANVDGIEVDVQSALDDYVIIHDTYLDRTTNGKGKVCDFSAQQIKQFDAGNGEQVPTLQQLIDWNNNQTLLNLELKHTFELEKFATVLESNIANKKITADNILVSSFNHHQLHWLKSRLSWLKIGALTASIPLQYAKFAQDLQAYSIHIDKNFMNKPFVDDAKMRGLQVFAYTVDEVEDIKLMLACGVDGIFTNDPERTKHYLAQLNEL</sequence>
<gene>
    <name evidence="2" type="ORF">GCM10007914_09350</name>
</gene>
<evidence type="ECO:0000259" key="1">
    <source>
        <dbReference type="PROSITE" id="PS51704"/>
    </source>
</evidence>
<dbReference type="InterPro" id="IPR017946">
    <property type="entry name" value="PLC-like_Pdiesterase_TIM-brl"/>
</dbReference>
<protein>
    <submittedName>
        <fullName evidence="2">Glycerophosphoryl diester phosphodiesterase</fullName>
    </submittedName>
</protein>
<reference evidence="2" key="1">
    <citation type="journal article" date="2014" name="Int. J. Syst. Evol. Microbiol.">
        <title>Complete genome sequence of Corynebacterium casei LMG S-19264T (=DSM 44701T), isolated from a smear-ripened cheese.</title>
        <authorList>
            <consortium name="US DOE Joint Genome Institute (JGI-PGF)"/>
            <person name="Walter F."/>
            <person name="Albersmeier A."/>
            <person name="Kalinowski J."/>
            <person name="Ruckert C."/>
        </authorList>
    </citation>
    <scope>NUCLEOTIDE SEQUENCE</scope>
    <source>
        <strain evidence="2">NBRC 103034</strain>
    </source>
</reference>
<dbReference type="GO" id="GO:0008081">
    <property type="term" value="F:phosphoric diester hydrolase activity"/>
    <property type="evidence" value="ECO:0007669"/>
    <property type="project" value="InterPro"/>
</dbReference>
<dbReference type="EMBL" id="BSNE01000003">
    <property type="protein sequence ID" value="GLQ02054.1"/>
    <property type="molecule type" value="Genomic_DNA"/>
</dbReference>
<comment type="caution">
    <text evidence="2">The sequence shown here is derived from an EMBL/GenBank/DDBJ whole genome shotgun (WGS) entry which is preliminary data.</text>
</comment>
<dbReference type="GeneID" id="99694617"/>
<organism evidence="2 3">
    <name type="scientific">Pseudoalteromonas tetraodonis GFC</name>
    <dbReference type="NCBI Taxonomy" id="1315271"/>
    <lineage>
        <taxon>Bacteria</taxon>
        <taxon>Pseudomonadati</taxon>
        <taxon>Pseudomonadota</taxon>
        <taxon>Gammaproteobacteria</taxon>
        <taxon>Alteromonadales</taxon>
        <taxon>Pseudoalteromonadaceae</taxon>
        <taxon>Pseudoalteromonas</taxon>
    </lineage>
</organism>
<dbReference type="GO" id="GO:0006629">
    <property type="term" value="P:lipid metabolic process"/>
    <property type="evidence" value="ECO:0007669"/>
    <property type="project" value="InterPro"/>
</dbReference>
<dbReference type="PANTHER" id="PTHR46211:SF1">
    <property type="entry name" value="GLYCEROPHOSPHODIESTER PHOSPHODIESTERASE, CYTOPLASMIC"/>
    <property type="match status" value="1"/>
</dbReference>
<reference evidence="2" key="2">
    <citation type="submission" date="2023-01" db="EMBL/GenBank/DDBJ databases">
        <title>Draft genome sequence of Pseudoalteromonas tetraodonis strain NBRC 103034.</title>
        <authorList>
            <person name="Sun Q."/>
            <person name="Mori K."/>
        </authorList>
    </citation>
    <scope>NUCLEOTIDE SEQUENCE</scope>
    <source>
        <strain evidence="2">NBRC 103034</strain>
    </source>
</reference>
<dbReference type="PANTHER" id="PTHR46211">
    <property type="entry name" value="GLYCEROPHOSPHORYL DIESTER PHOSPHODIESTERASE"/>
    <property type="match status" value="1"/>
</dbReference>
<dbReference type="RefSeq" id="WP_013464080.1">
    <property type="nucleotide sequence ID" value="NZ_BJXY01000025.1"/>
</dbReference>
<keyword evidence="3" id="KW-1185">Reference proteome</keyword>
<dbReference type="PROSITE" id="PS51704">
    <property type="entry name" value="GP_PDE"/>
    <property type="match status" value="1"/>
</dbReference>
<dbReference type="AlphaFoldDB" id="A0AA37S107"/>
<dbReference type="Pfam" id="PF03009">
    <property type="entry name" value="GDPD"/>
    <property type="match status" value="1"/>
</dbReference>
<evidence type="ECO:0000313" key="2">
    <source>
        <dbReference type="EMBL" id="GLQ02054.1"/>
    </source>
</evidence>
<dbReference type="SUPFAM" id="SSF51695">
    <property type="entry name" value="PLC-like phosphodiesterases"/>
    <property type="match status" value="1"/>
</dbReference>
<dbReference type="Gene3D" id="3.20.20.190">
    <property type="entry name" value="Phosphatidylinositol (PI) phosphodiesterase"/>
    <property type="match status" value="1"/>
</dbReference>